<protein>
    <submittedName>
        <fullName evidence="1">Uncharacterized protein</fullName>
    </submittedName>
</protein>
<evidence type="ECO:0000313" key="2">
    <source>
        <dbReference type="Proteomes" id="UP000327157"/>
    </source>
</evidence>
<name>A0A5N5I9U6_9ROSA</name>
<gene>
    <name evidence="1" type="ORF">D8674_026407</name>
</gene>
<organism evidence="1 2">
    <name type="scientific">Pyrus ussuriensis x Pyrus communis</name>
    <dbReference type="NCBI Taxonomy" id="2448454"/>
    <lineage>
        <taxon>Eukaryota</taxon>
        <taxon>Viridiplantae</taxon>
        <taxon>Streptophyta</taxon>
        <taxon>Embryophyta</taxon>
        <taxon>Tracheophyta</taxon>
        <taxon>Spermatophyta</taxon>
        <taxon>Magnoliopsida</taxon>
        <taxon>eudicotyledons</taxon>
        <taxon>Gunneridae</taxon>
        <taxon>Pentapetalae</taxon>
        <taxon>rosids</taxon>
        <taxon>fabids</taxon>
        <taxon>Rosales</taxon>
        <taxon>Rosaceae</taxon>
        <taxon>Amygdaloideae</taxon>
        <taxon>Maleae</taxon>
        <taxon>Pyrus</taxon>
    </lineage>
</organism>
<keyword evidence="2" id="KW-1185">Reference proteome</keyword>
<sequence length="77" mass="8088">MAKNSETTTNGTSYVEGHGPIDGDYYVAPQRTVAMPAAVAAAVVAHKVTFTQHKENLGLVAHNASSQQVQTQSAVHP</sequence>
<reference evidence="1 2" key="1">
    <citation type="submission" date="2019-09" db="EMBL/GenBank/DDBJ databases">
        <authorList>
            <person name="Ou C."/>
        </authorList>
    </citation>
    <scope>NUCLEOTIDE SEQUENCE [LARGE SCALE GENOMIC DNA]</scope>
    <source>
        <strain evidence="1">S2</strain>
        <tissue evidence="1">Leaf</tissue>
    </source>
</reference>
<comment type="caution">
    <text evidence="1">The sequence shown here is derived from an EMBL/GenBank/DDBJ whole genome shotgun (WGS) entry which is preliminary data.</text>
</comment>
<reference evidence="2" key="2">
    <citation type="submission" date="2019-10" db="EMBL/GenBank/DDBJ databases">
        <title>A de novo genome assembly of a pear dwarfing rootstock.</title>
        <authorList>
            <person name="Wang F."/>
            <person name="Wang J."/>
            <person name="Li S."/>
            <person name="Zhang Y."/>
            <person name="Fang M."/>
            <person name="Ma L."/>
            <person name="Zhao Y."/>
            <person name="Jiang S."/>
        </authorList>
    </citation>
    <scope>NUCLEOTIDE SEQUENCE [LARGE SCALE GENOMIC DNA]</scope>
</reference>
<evidence type="ECO:0000313" key="1">
    <source>
        <dbReference type="EMBL" id="KAB2635873.1"/>
    </source>
</evidence>
<dbReference type="Proteomes" id="UP000327157">
    <property type="component" value="Chromosome 5"/>
</dbReference>
<dbReference type="AlphaFoldDB" id="A0A5N5I9U6"/>
<proteinExistence type="predicted"/>
<accession>A0A5N5I9U6</accession>
<reference evidence="1 2" key="3">
    <citation type="submission" date="2019-11" db="EMBL/GenBank/DDBJ databases">
        <title>A de novo genome assembly of a pear dwarfing rootstock.</title>
        <authorList>
            <person name="Wang F."/>
            <person name="Wang J."/>
            <person name="Li S."/>
            <person name="Zhang Y."/>
            <person name="Fang M."/>
            <person name="Ma L."/>
            <person name="Zhao Y."/>
            <person name="Jiang S."/>
        </authorList>
    </citation>
    <scope>NUCLEOTIDE SEQUENCE [LARGE SCALE GENOMIC DNA]</scope>
    <source>
        <strain evidence="1">S2</strain>
        <tissue evidence="1">Leaf</tissue>
    </source>
</reference>
<dbReference type="EMBL" id="SMOL01000004">
    <property type="protein sequence ID" value="KAB2635873.1"/>
    <property type="molecule type" value="Genomic_DNA"/>
</dbReference>